<keyword evidence="3" id="KW-0560">Oxidoreductase</keyword>
<gene>
    <name evidence="3" type="ORF">ABWK59_17655</name>
</gene>
<dbReference type="CDD" id="cd05289">
    <property type="entry name" value="MDR_like_2"/>
    <property type="match status" value="1"/>
</dbReference>
<evidence type="ECO:0000256" key="1">
    <source>
        <dbReference type="ARBA" id="ARBA00022857"/>
    </source>
</evidence>
<dbReference type="Gene3D" id="3.90.180.10">
    <property type="entry name" value="Medium-chain alcohol dehydrogenases, catalytic domain"/>
    <property type="match status" value="1"/>
</dbReference>
<reference evidence="3" key="1">
    <citation type="submission" date="2024-06" db="EMBL/GenBank/DDBJ databases">
        <title>The genome sequences of Kitasatospora sp. strain HUAS MG31.</title>
        <authorList>
            <person name="Mo P."/>
        </authorList>
    </citation>
    <scope>NUCLEOTIDE SEQUENCE</scope>
    <source>
        <strain evidence="3">HUAS MG31</strain>
    </source>
</reference>
<dbReference type="SUPFAM" id="SSF51735">
    <property type="entry name" value="NAD(P)-binding Rossmann-fold domains"/>
    <property type="match status" value="1"/>
</dbReference>
<keyword evidence="1" id="KW-0521">NADP</keyword>
<organism evidence="3">
    <name type="scientific">Kitasatospora camelliae</name>
    <dbReference type="NCBI Taxonomy" id="3156397"/>
    <lineage>
        <taxon>Bacteria</taxon>
        <taxon>Bacillati</taxon>
        <taxon>Actinomycetota</taxon>
        <taxon>Actinomycetes</taxon>
        <taxon>Kitasatosporales</taxon>
        <taxon>Streptomycetaceae</taxon>
        <taxon>Kitasatospora</taxon>
    </lineage>
</organism>
<protein>
    <submittedName>
        <fullName evidence="3">NADP-dependent oxidoreductase</fullName>
        <ecNumber evidence="3">1.-.-.-</ecNumber>
    </submittedName>
</protein>
<dbReference type="InterPro" id="IPR020843">
    <property type="entry name" value="ER"/>
</dbReference>
<dbReference type="InterPro" id="IPR051603">
    <property type="entry name" value="Zinc-ADH_QOR/CCCR"/>
</dbReference>
<evidence type="ECO:0000313" key="3">
    <source>
        <dbReference type="EMBL" id="XCM80610.1"/>
    </source>
</evidence>
<dbReference type="Pfam" id="PF08240">
    <property type="entry name" value="ADH_N"/>
    <property type="match status" value="1"/>
</dbReference>
<accession>A0AAU8JW66</accession>
<dbReference type="InterPro" id="IPR036291">
    <property type="entry name" value="NAD(P)-bd_dom_sf"/>
</dbReference>
<evidence type="ECO:0000259" key="2">
    <source>
        <dbReference type="SMART" id="SM00829"/>
    </source>
</evidence>
<dbReference type="KEGG" id="kcm:ABWK59_17655"/>
<dbReference type="RefSeq" id="WP_354641546.1">
    <property type="nucleotide sequence ID" value="NZ_CP159872.1"/>
</dbReference>
<name>A0AAU8JW66_9ACTN</name>
<dbReference type="InterPro" id="IPR011032">
    <property type="entry name" value="GroES-like_sf"/>
</dbReference>
<dbReference type="SUPFAM" id="SSF50129">
    <property type="entry name" value="GroES-like"/>
    <property type="match status" value="1"/>
</dbReference>
<dbReference type="SMART" id="SM00829">
    <property type="entry name" value="PKS_ER"/>
    <property type="match status" value="1"/>
</dbReference>
<feature type="domain" description="Enoyl reductase (ER)" evidence="2">
    <location>
        <begin position="10"/>
        <end position="306"/>
    </location>
</feature>
<dbReference type="Pfam" id="PF13602">
    <property type="entry name" value="ADH_zinc_N_2"/>
    <property type="match status" value="1"/>
</dbReference>
<dbReference type="EMBL" id="CP159872">
    <property type="protein sequence ID" value="XCM80610.1"/>
    <property type="molecule type" value="Genomic_DNA"/>
</dbReference>
<dbReference type="AlphaFoldDB" id="A0AAU8JW66"/>
<dbReference type="PANTHER" id="PTHR44154:SF1">
    <property type="entry name" value="QUINONE OXIDOREDUCTASE"/>
    <property type="match status" value="1"/>
</dbReference>
<sequence>MRALVISTFGGPEVLELAELELPVPGPGEVRVRNQALAVHPADIAVRSGAVAAHLPEAPFHRLGWDVAGTVDAVGEGVTGFRPGDRVIGLSHWFATRNGTHAEFAVVAADALAPVPEELPIEKAAALPLNGLTARQSLDLAGLSEGQTLVVTGAAGNLGGYTTELAVRRGLRVIAVAGAGDRAFLTGLGAEFVERGPEAVAAIRALAPEGADAAVDTALLGAELIAAVKAGGVFVTVRPNVGPAPERDVRVSVINVRPDGGELAELARLAADGLLTVRVDSVHDLADAAAAHARLSTPGTRGAVLLTV</sequence>
<dbReference type="Gene3D" id="3.40.50.720">
    <property type="entry name" value="NAD(P)-binding Rossmann-like Domain"/>
    <property type="match status" value="1"/>
</dbReference>
<proteinExistence type="predicted"/>
<dbReference type="EC" id="1.-.-.-" evidence="3"/>
<dbReference type="PANTHER" id="PTHR44154">
    <property type="entry name" value="QUINONE OXIDOREDUCTASE"/>
    <property type="match status" value="1"/>
</dbReference>
<dbReference type="InterPro" id="IPR013154">
    <property type="entry name" value="ADH-like_N"/>
</dbReference>
<dbReference type="GO" id="GO:0016491">
    <property type="term" value="F:oxidoreductase activity"/>
    <property type="evidence" value="ECO:0007669"/>
    <property type="project" value="UniProtKB-KW"/>
</dbReference>